<reference evidence="2" key="2">
    <citation type="submission" date="2021-01" db="EMBL/GenBank/DDBJ databases">
        <authorList>
            <person name="Schikora-Tamarit M.A."/>
        </authorList>
    </citation>
    <scope>NUCLEOTIDE SEQUENCE</scope>
    <source>
        <strain evidence="2">CBS2887</strain>
    </source>
</reference>
<evidence type="ECO:0000256" key="1">
    <source>
        <dbReference type="SAM" id="MobiDB-lite"/>
    </source>
</evidence>
<organism evidence="2 3">
    <name type="scientific">Wickerhamomyces pijperi</name>
    <name type="common">Yeast</name>
    <name type="synonym">Pichia pijperi</name>
    <dbReference type="NCBI Taxonomy" id="599730"/>
    <lineage>
        <taxon>Eukaryota</taxon>
        <taxon>Fungi</taxon>
        <taxon>Dikarya</taxon>
        <taxon>Ascomycota</taxon>
        <taxon>Saccharomycotina</taxon>
        <taxon>Saccharomycetes</taxon>
        <taxon>Phaffomycetales</taxon>
        <taxon>Wickerhamomycetaceae</taxon>
        <taxon>Wickerhamomyces</taxon>
    </lineage>
</organism>
<feature type="region of interest" description="Disordered" evidence="1">
    <location>
        <begin position="57"/>
        <end position="78"/>
    </location>
</feature>
<proteinExistence type="predicted"/>
<gene>
    <name evidence="2" type="ORF">WICPIJ_004723</name>
</gene>
<evidence type="ECO:0000313" key="3">
    <source>
        <dbReference type="Proteomes" id="UP000774326"/>
    </source>
</evidence>
<keyword evidence="3" id="KW-1185">Reference proteome</keyword>
<feature type="compositionally biased region" description="Polar residues" evidence="1">
    <location>
        <begin position="61"/>
        <end position="78"/>
    </location>
</feature>
<dbReference type="AlphaFoldDB" id="A0A9P8TMM1"/>
<evidence type="ECO:0000313" key="2">
    <source>
        <dbReference type="EMBL" id="KAH3684304.1"/>
    </source>
</evidence>
<dbReference type="Proteomes" id="UP000774326">
    <property type="component" value="Unassembled WGS sequence"/>
</dbReference>
<dbReference type="EMBL" id="JAEUBG010002628">
    <property type="protein sequence ID" value="KAH3684304.1"/>
    <property type="molecule type" value="Genomic_DNA"/>
</dbReference>
<reference evidence="2" key="1">
    <citation type="journal article" date="2021" name="Open Biol.">
        <title>Shared evolutionary footprints suggest mitochondrial oxidative damage underlies multiple complex I losses in fungi.</title>
        <authorList>
            <person name="Schikora-Tamarit M.A."/>
            <person name="Marcet-Houben M."/>
            <person name="Nosek J."/>
            <person name="Gabaldon T."/>
        </authorList>
    </citation>
    <scope>NUCLEOTIDE SEQUENCE</scope>
    <source>
        <strain evidence="2">CBS2887</strain>
    </source>
</reference>
<accession>A0A9P8TMM1</accession>
<sequence length="78" mass="8428">MTEQVEYTMYPPVAELASTESMADNSNCFCKCGIWMKSFSVLEVLTDSSLAMTPVPEHGASNKTLSNPPMTFGNSLAS</sequence>
<comment type="caution">
    <text evidence="2">The sequence shown here is derived from an EMBL/GenBank/DDBJ whole genome shotgun (WGS) entry which is preliminary data.</text>
</comment>
<protein>
    <submittedName>
        <fullName evidence="2">Uncharacterized protein</fullName>
    </submittedName>
</protein>
<name>A0A9P8TMM1_WICPI</name>